<evidence type="ECO:0000313" key="1">
    <source>
        <dbReference type="EMBL" id="MDY0394020.1"/>
    </source>
</evidence>
<sequence length="239" mass="26697">MQNEDNTPYHGHAGGVAVSSQFLFVTSDHTLFYAPLDALVNAENETSVQFTGSLPMETRGSFTKVADGVLWVGEFAFSGSYLTREKHHLYNRNNVLYQGWMMGYELDPATGFIPVNTPLDDDGQYVPDYILSIPYRIQGMSISQKDIVLSQSYGRTADSHLFIYNNPLGAPPISMWHSAADKCLSGFSIIPSRKIRCLPRQCRNLSFSKTMTYIFSMNRRQTNMCMTAATRSTGLASLT</sequence>
<protein>
    <submittedName>
        <fullName evidence="1">Uncharacterized protein</fullName>
    </submittedName>
</protein>
<evidence type="ECO:0000313" key="2">
    <source>
        <dbReference type="Proteomes" id="UP001281447"/>
    </source>
</evidence>
<dbReference type="Proteomes" id="UP001281447">
    <property type="component" value="Unassembled WGS sequence"/>
</dbReference>
<organism evidence="1 2">
    <name type="scientific">Tigheibacillus halophilus</name>
    <dbReference type="NCBI Taxonomy" id="361280"/>
    <lineage>
        <taxon>Bacteria</taxon>
        <taxon>Bacillati</taxon>
        <taxon>Bacillota</taxon>
        <taxon>Bacilli</taxon>
        <taxon>Bacillales</taxon>
        <taxon>Bacillaceae</taxon>
        <taxon>Tigheibacillus</taxon>
    </lineage>
</organism>
<keyword evidence="2" id="KW-1185">Reference proteome</keyword>
<accession>A0ABU5C4A3</accession>
<proteinExistence type="predicted"/>
<name>A0ABU5C4A3_9BACI</name>
<reference evidence="1 2" key="1">
    <citation type="submission" date="2023-10" db="EMBL/GenBank/DDBJ databases">
        <title>Virgibacillus halophilus 5B73C genome.</title>
        <authorList>
            <person name="Miliotis G."/>
            <person name="Sengupta P."/>
            <person name="Hameed A."/>
            <person name="Chuvochina M."/>
            <person name="Mcdonagh F."/>
            <person name="Simpson A.C."/>
            <person name="Singh N.K."/>
            <person name="Rekha P.D."/>
            <person name="Raman K."/>
            <person name="Hugenholtz P."/>
            <person name="Venkateswaran K."/>
        </authorList>
    </citation>
    <scope>NUCLEOTIDE SEQUENCE [LARGE SCALE GENOMIC DNA]</scope>
    <source>
        <strain evidence="1 2">5B73C</strain>
    </source>
</reference>
<comment type="caution">
    <text evidence="1">The sequence shown here is derived from an EMBL/GenBank/DDBJ whole genome shotgun (WGS) entry which is preliminary data.</text>
</comment>
<dbReference type="EMBL" id="JAWDIP010000003">
    <property type="protein sequence ID" value="MDY0394020.1"/>
    <property type="molecule type" value="Genomic_DNA"/>
</dbReference>
<gene>
    <name evidence="1" type="ORF">RWE15_05455</name>
</gene>